<name>A0A7S2KQS9_9STRA</name>
<keyword evidence="2" id="KW-0472">Membrane</keyword>
<keyword evidence="2" id="KW-0812">Transmembrane</keyword>
<dbReference type="EMBL" id="HBGY01017295">
    <property type="protein sequence ID" value="CAD9584057.1"/>
    <property type="molecule type" value="Transcribed_RNA"/>
</dbReference>
<organism evidence="3">
    <name type="scientific">Leptocylindrus danicus</name>
    <dbReference type="NCBI Taxonomy" id="163516"/>
    <lineage>
        <taxon>Eukaryota</taxon>
        <taxon>Sar</taxon>
        <taxon>Stramenopiles</taxon>
        <taxon>Ochrophyta</taxon>
        <taxon>Bacillariophyta</taxon>
        <taxon>Coscinodiscophyceae</taxon>
        <taxon>Chaetocerotophycidae</taxon>
        <taxon>Leptocylindrales</taxon>
        <taxon>Leptocylindraceae</taxon>
        <taxon>Leptocylindrus</taxon>
    </lineage>
</organism>
<evidence type="ECO:0000256" key="2">
    <source>
        <dbReference type="SAM" id="Phobius"/>
    </source>
</evidence>
<feature type="transmembrane region" description="Helical" evidence="2">
    <location>
        <begin position="390"/>
        <end position="413"/>
    </location>
</feature>
<feature type="region of interest" description="Disordered" evidence="1">
    <location>
        <begin position="1"/>
        <end position="44"/>
    </location>
</feature>
<evidence type="ECO:0000313" key="3">
    <source>
        <dbReference type="EMBL" id="CAD9584057.1"/>
    </source>
</evidence>
<reference evidence="3" key="1">
    <citation type="submission" date="2021-01" db="EMBL/GenBank/DDBJ databases">
        <authorList>
            <person name="Corre E."/>
            <person name="Pelletier E."/>
            <person name="Niang G."/>
            <person name="Scheremetjew M."/>
            <person name="Finn R."/>
            <person name="Kale V."/>
            <person name="Holt S."/>
            <person name="Cochrane G."/>
            <person name="Meng A."/>
            <person name="Brown T."/>
            <person name="Cohen L."/>
        </authorList>
    </citation>
    <scope>NUCLEOTIDE SEQUENCE</scope>
    <source>
        <strain evidence="3">B650</strain>
    </source>
</reference>
<dbReference type="AlphaFoldDB" id="A0A7S2KQS9"/>
<gene>
    <name evidence="3" type="ORF">LDAN0321_LOCUS11183</name>
</gene>
<protein>
    <submittedName>
        <fullName evidence="3">Uncharacterized protein</fullName>
    </submittedName>
</protein>
<accession>A0A7S2KQS9</accession>
<proteinExistence type="predicted"/>
<feature type="region of interest" description="Disordered" evidence="1">
    <location>
        <begin position="130"/>
        <end position="158"/>
    </location>
</feature>
<evidence type="ECO:0000256" key="1">
    <source>
        <dbReference type="SAM" id="MobiDB-lite"/>
    </source>
</evidence>
<feature type="compositionally biased region" description="Polar residues" evidence="1">
    <location>
        <begin position="1"/>
        <end position="12"/>
    </location>
</feature>
<keyword evidence="2" id="KW-1133">Transmembrane helix</keyword>
<sequence>MDSSPLLQNSDHYFSANEDDEDGQGMSNTSWRPPTPPHGSRTTSVWSGRALDLMNTLGRGGAGVDGSDLSSSCVMDVGIVSDRTRYDESLLMMQQEEGACPAVAGDDAKNKNTNKNKSKRLTMLKNILQRRRQQQAPSNENDTDHDGEYKPMGGQGGVHTRNVQYAGVLDDNETADRIRNQCSLFYNGADEEQQYNTASTQINTMRTSNELRQKAHSTGSSIYDAENPAARNNSGVFDPITINSEDFSVSTLFRKDNDGKCQYRLPTDHVRLSVIPNVEPGILSMVVGSDDRRESFKKGKATATDSFKSTATAATVASGVSESLNDASIVRVPNKHGKSNETENSWNSVSYVLSIDEHLYRRVVQEMADSMQSPYGCYNCCRDTSDSGRVSIQIAIFILAVFFFFLFITTLIFPTT</sequence>